<dbReference type="EMBL" id="VSSQ01084851">
    <property type="protein sequence ID" value="MPN32701.1"/>
    <property type="molecule type" value="Genomic_DNA"/>
</dbReference>
<dbReference type="InterPro" id="IPR038705">
    <property type="entry name" value="YabP_sf"/>
</dbReference>
<dbReference type="InterPro" id="IPR022476">
    <property type="entry name" value="Spore_YabP/YqfC"/>
</dbReference>
<sequence>MNDQKAIEGGRIRAHSIHIDERQLMRVSGVKDVDSFNEQEVQLLTEAGELRIEGSGLHLTKLDLDAGQVILEGEILALEYTDEAPPQGSFMSRLFR</sequence>
<evidence type="ECO:0000313" key="1">
    <source>
        <dbReference type="EMBL" id="MPN32701.1"/>
    </source>
</evidence>
<organism evidence="1">
    <name type="scientific">bioreactor metagenome</name>
    <dbReference type="NCBI Taxonomy" id="1076179"/>
    <lineage>
        <taxon>unclassified sequences</taxon>
        <taxon>metagenomes</taxon>
        <taxon>ecological metagenomes</taxon>
    </lineage>
</organism>
<protein>
    <submittedName>
        <fullName evidence="1">Spore protein YabP</fullName>
    </submittedName>
</protein>
<dbReference type="InterPro" id="IPR012504">
    <property type="entry name" value="Spore_YabP"/>
</dbReference>
<name>A0A645H0X8_9ZZZZ</name>
<dbReference type="GO" id="GO:0030435">
    <property type="term" value="P:sporulation resulting in formation of a cellular spore"/>
    <property type="evidence" value="ECO:0007669"/>
    <property type="project" value="InterPro"/>
</dbReference>
<accession>A0A645H0X8</accession>
<reference evidence="1" key="1">
    <citation type="submission" date="2019-08" db="EMBL/GenBank/DDBJ databases">
        <authorList>
            <person name="Kucharzyk K."/>
            <person name="Murdoch R.W."/>
            <person name="Higgins S."/>
            <person name="Loffler F."/>
        </authorList>
    </citation>
    <scope>NUCLEOTIDE SEQUENCE</scope>
</reference>
<dbReference type="Pfam" id="PF07873">
    <property type="entry name" value="YabP"/>
    <property type="match status" value="1"/>
</dbReference>
<comment type="caution">
    <text evidence="1">The sequence shown here is derived from an EMBL/GenBank/DDBJ whole genome shotgun (WGS) entry which is preliminary data.</text>
</comment>
<dbReference type="NCBIfam" id="TIGR02892">
    <property type="entry name" value="spore_yabP"/>
    <property type="match status" value="1"/>
</dbReference>
<dbReference type="AlphaFoldDB" id="A0A645H0X8"/>
<dbReference type="Gene3D" id="2.60.40.2000">
    <property type="match status" value="1"/>
</dbReference>
<proteinExistence type="predicted"/>
<gene>
    <name evidence="1" type="primary">yabP_14</name>
    <name evidence="1" type="ORF">SDC9_180181</name>
</gene>